<comment type="similarity">
    <text evidence="1">Belongs to the type-I restriction system S methylase family.</text>
</comment>
<keyword evidence="4" id="KW-0175">Coiled coil</keyword>
<keyword evidence="6" id="KW-0378">Hydrolase</keyword>
<dbReference type="Gene3D" id="1.10.287.1120">
    <property type="entry name" value="Bipartite methylase S protein"/>
    <property type="match status" value="1"/>
</dbReference>
<dbReference type="PANTHER" id="PTHR30408:SF12">
    <property type="entry name" value="TYPE I RESTRICTION ENZYME MJAVIII SPECIFICITY SUBUNIT"/>
    <property type="match status" value="1"/>
</dbReference>
<dbReference type="Gene3D" id="3.90.220.20">
    <property type="entry name" value="DNA methylase specificity domains"/>
    <property type="match status" value="2"/>
</dbReference>
<accession>A0AAW7APW7</accession>
<feature type="domain" description="Type I restriction modification DNA specificity" evidence="5">
    <location>
        <begin position="220"/>
        <end position="382"/>
    </location>
</feature>
<dbReference type="Proteomes" id="UP001174037">
    <property type="component" value="Unassembled WGS sequence"/>
</dbReference>
<dbReference type="InterPro" id="IPR000055">
    <property type="entry name" value="Restrct_endonuc_typeI_TRD"/>
</dbReference>
<dbReference type="GO" id="GO:0004519">
    <property type="term" value="F:endonuclease activity"/>
    <property type="evidence" value="ECO:0007669"/>
    <property type="project" value="UniProtKB-KW"/>
</dbReference>
<dbReference type="GO" id="GO:0009307">
    <property type="term" value="P:DNA restriction-modification system"/>
    <property type="evidence" value="ECO:0007669"/>
    <property type="project" value="UniProtKB-KW"/>
</dbReference>
<keyword evidence="6" id="KW-0255">Endonuclease</keyword>
<feature type="domain" description="Type I restriction modification DNA specificity" evidence="5">
    <location>
        <begin position="19"/>
        <end position="192"/>
    </location>
</feature>
<name>A0AAW7APW7_9STAP</name>
<feature type="coiled-coil region" evidence="4">
    <location>
        <begin position="174"/>
        <end position="201"/>
    </location>
</feature>
<protein>
    <submittedName>
        <fullName evidence="6">Restriction endonuclease subunit S</fullName>
    </submittedName>
</protein>
<sequence>MTKEVKNVPDLRFPGFENTWETKKLHQIVDVKDGTHESPKPTDDGYLLVTSKNLKNSTLDFSESYSISKEDYEDINKRSKVEIGDILFGMIGTIGNPILLEKDGFAIKNVALLKTSSLQEREYILNFLKSNSITKQFYKLNVGGTQKFISLRSIRDLKIDIPSSEEAIKIGGFFNKLDRQIELEEQKLSLLEEQKKGYMQQIFSQKLHFKDENGKDYPLWEIKKLGELYKVVMGQSPKSINYTDDNSHPVLVQGNADIYNGNIFPRMYTKEITKLVKKGDILLTVRAPVGEIGIAQFEACMGRGVCSIEGNKFIYYFLEMFGIQNKWQKLSQGSTFESISGNEVRNIEIPIPSPSEREKISDFFSELDHLINMHSQKVDELKLRKQGFLQKMFV</sequence>
<evidence type="ECO:0000259" key="5">
    <source>
        <dbReference type="Pfam" id="PF01420"/>
    </source>
</evidence>
<dbReference type="GO" id="GO:0003677">
    <property type="term" value="F:DNA binding"/>
    <property type="evidence" value="ECO:0007669"/>
    <property type="project" value="UniProtKB-KW"/>
</dbReference>
<dbReference type="InterPro" id="IPR044946">
    <property type="entry name" value="Restrct_endonuc_typeI_TRD_sf"/>
</dbReference>
<dbReference type="PANTHER" id="PTHR30408">
    <property type="entry name" value="TYPE-1 RESTRICTION ENZYME ECOKI SPECIFICITY PROTEIN"/>
    <property type="match status" value="1"/>
</dbReference>
<keyword evidence="6" id="KW-0540">Nuclease</keyword>
<keyword evidence="3" id="KW-0238">DNA-binding</keyword>
<reference evidence="6" key="2">
    <citation type="submission" date="2023-03" db="EMBL/GenBank/DDBJ databases">
        <authorList>
            <person name="Vazquez L."/>
            <person name="Rodriguez J."/>
            <person name="Mayo B."/>
            <person name="Florez A.B."/>
        </authorList>
    </citation>
    <scope>NUCLEOTIDE SEQUENCE</scope>
    <source>
        <strain evidence="6">5A3I</strain>
    </source>
</reference>
<dbReference type="EMBL" id="JARGCK010000019">
    <property type="protein sequence ID" value="MDK9867020.1"/>
    <property type="molecule type" value="Genomic_DNA"/>
</dbReference>
<dbReference type="Pfam" id="PF01420">
    <property type="entry name" value="Methylase_S"/>
    <property type="match status" value="2"/>
</dbReference>
<evidence type="ECO:0000313" key="6">
    <source>
        <dbReference type="EMBL" id="MDK9867020.1"/>
    </source>
</evidence>
<dbReference type="AlphaFoldDB" id="A0AAW7APW7"/>
<dbReference type="CDD" id="cd17494">
    <property type="entry name" value="RMtype1_S_Sma198ORF994P-TRD2-CR2_like"/>
    <property type="match status" value="1"/>
</dbReference>
<dbReference type="SUPFAM" id="SSF116734">
    <property type="entry name" value="DNA methylase specificity domain"/>
    <property type="match status" value="2"/>
</dbReference>
<dbReference type="RefSeq" id="WP_285324458.1">
    <property type="nucleotide sequence ID" value="NZ_JARGCK010000019.1"/>
</dbReference>
<evidence type="ECO:0000256" key="2">
    <source>
        <dbReference type="ARBA" id="ARBA00022747"/>
    </source>
</evidence>
<dbReference type="CDD" id="cd17246">
    <property type="entry name" value="RMtype1_S_SonII-TRD2-CR2_like"/>
    <property type="match status" value="1"/>
</dbReference>
<evidence type="ECO:0000256" key="3">
    <source>
        <dbReference type="ARBA" id="ARBA00023125"/>
    </source>
</evidence>
<evidence type="ECO:0000313" key="7">
    <source>
        <dbReference type="Proteomes" id="UP001174037"/>
    </source>
</evidence>
<gene>
    <name evidence="6" type="ORF">P1A27_13905</name>
</gene>
<comment type="caution">
    <text evidence="6">The sequence shown here is derived from an EMBL/GenBank/DDBJ whole genome shotgun (WGS) entry which is preliminary data.</text>
</comment>
<evidence type="ECO:0000256" key="4">
    <source>
        <dbReference type="SAM" id="Coils"/>
    </source>
</evidence>
<organism evidence="6 7">
    <name type="scientific">Staphylococcus equorum</name>
    <dbReference type="NCBI Taxonomy" id="246432"/>
    <lineage>
        <taxon>Bacteria</taxon>
        <taxon>Bacillati</taxon>
        <taxon>Bacillota</taxon>
        <taxon>Bacilli</taxon>
        <taxon>Bacillales</taxon>
        <taxon>Staphylococcaceae</taxon>
        <taxon>Staphylococcus</taxon>
    </lineage>
</organism>
<proteinExistence type="inferred from homology"/>
<keyword evidence="2" id="KW-0680">Restriction system</keyword>
<reference evidence="6" key="1">
    <citation type="journal article" date="2023" name="Int. J. Mol. Sci.">
        <title>Antibiotic Resistance/Susceptibility Profiles of Staphylococcus equorum Strains from Cheese, and Genome Analysis for Antibiotic Resistance Genes.</title>
        <authorList>
            <person name="Vazquez L."/>
            <person name="Srednik M.E."/>
            <person name="Rodriguez J."/>
            <person name="Florez A.B."/>
            <person name="Mayo B."/>
        </authorList>
    </citation>
    <scope>NUCLEOTIDE SEQUENCE</scope>
    <source>
        <strain evidence="6">5A3I</strain>
    </source>
</reference>
<evidence type="ECO:0000256" key="1">
    <source>
        <dbReference type="ARBA" id="ARBA00010923"/>
    </source>
</evidence>
<dbReference type="InterPro" id="IPR052021">
    <property type="entry name" value="Type-I_RS_S_subunit"/>
</dbReference>